<evidence type="ECO:0000256" key="2">
    <source>
        <dbReference type="SAM" id="Phobius"/>
    </source>
</evidence>
<dbReference type="Proteomes" id="UP000060390">
    <property type="component" value="Chromosome"/>
</dbReference>
<dbReference type="KEGG" id="hsf:HLASA_1500"/>
<keyword evidence="2" id="KW-0812">Transmembrane</keyword>
<dbReference type="OrthoDB" id="185689at2157"/>
<dbReference type="GeneID" id="26010842"/>
<dbReference type="InterPro" id="IPR002816">
    <property type="entry name" value="TraB/PrgY/GumN_fam"/>
</dbReference>
<evidence type="ECO:0000313" key="5">
    <source>
        <dbReference type="Proteomes" id="UP000060390"/>
    </source>
</evidence>
<feature type="transmembrane region" description="Helical" evidence="2">
    <location>
        <begin position="253"/>
        <end position="272"/>
    </location>
</feature>
<gene>
    <name evidence="3" type="primary">traB</name>
    <name evidence="4" type="ORF">HLASA_1500</name>
    <name evidence="3" type="ORF">HLASF_1513</name>
</gene>
<evidence type="ECO:0000256" key="1">
    <source>
        <dbReference type="SAM" id="MobiDB-lite"/>
    </source>
</evidence>
<name>A0A0F7PB95_9EURY</name>
<sequence>MNEGTVGAETSEGSVHVVGTAHVSQESADEVERVIEERDPDVVAVELDESRYKQFTGETPDDIDARDLLHGSVAFQFLAYWMLSYVQARLGDHFDVEPGADMRAGVDTAERIGANVALVDRDIQVTIQRFWTRMRLREKLRMVWELVLAVAGVGGTDEEEIDLESLTDADVVTAMMEEFRRFSPRGAEALIDERDAYLAHNLVSLREAGADVVAVVGAGHREGVEEYLVHPNRLPPMEELTGRVSGGFPWYKLFGYVFTLGFLAFFVLLAMAGVGNAVLLRVFAAWFFFNGILAFTLAMIAGAHWTSATVGGLVAWLTSINPLLAPGWFAGFVELRYTEVNVGDIGLLNDILADEERPVRELASEMLDVPLFRLIAIVALTNVGSMIASVLFPLVVLPLLGGPFDSVGAVTNAMQTGASNSAELVWRVLT</sequence>
<dbReference type="PATRIC" id="fig|1604004.4.peg.1578"/>
<dbReference type="InterPro" id="IPR046345">
    <property type="entry name" value="TraB_PrgY-like"/>
</dbReference>
<evidence type="ECO:0000313" key="4">
    <source>
        <dbReference type="EMBL" id="ALG82386.1"/>
    </source>
</evidence>
<organism evidence="3 6">
    <name type="scientific">Halanaeroarchaeum sulfurireducens</name>
    <dbReference type="NCBI Taxonomy" id="1604004"/>
    <lineage>
        <taxon>Archaea</taxon>
        <taxon>Methanobacteriati</taxon>
        <taxon>Methanobacteriota</taxon>
        <taxon>Stenosarchaea group</taxon>
        <taxon>Halobacteria</taxon>
        <taxon>Halobacteriales</taxon>
        <taxon>Halobacteriaceae</taxon>
        <taxon>Halanaeroarchaeum</taxon>
    </lineage>
</organism>
<dbReference type="NCBIfam" id="TIGR00261">
    <property type="entry name" value="traB"/>
    <property type="match status" value="1"/>
</dbReference>
<dbReference type="Pfam" id="PF01963">
    <property type="entry name" value="TraB_PrgY_gumN"/>
    <property type="match status" value="1"/>
</dbReference>
<dbReference type="AlphaFoldDB" id="A0A0F7PB95"/>
<reference evidence="3 6" key="1">
    <citation type="journal article" date="2015" name="ISME J.">
        <title>Elemental sulfur and acetate can support life of a novel strictly anaerobic haloarchaeon.</title>
        <authorList>
            <person name="Sorokin D.Y."/>
            <person name="Kublanov I.V."/>
            <person name="Gavrilov S.N."/>
            <person name="Rojo D."/>
            <person name="Roman P."/>
            <person name="Golyshin P.N."/>
            <person name="Slepak V.Z."/>
            <person name="Smedile F."/>
            <person name="Ferrer M."/>
            <person name="Messina E."/>
            <person name="La Cono V."/>
            <person name="Yakimov M.M."/>
        </authorList>
    </citation>
    <scope>NUCLEOTIDE SEQUENCE [LARGE SCALE GENOMIC DNA]</scope>
    <source>
        <strain evidence="3 6">HSR2</strain>
    </source>
</reference>
<dbReference type="PANTHER" id="PTHR21530:SF7">
    <property type="entry name" value="TRAB DOMAIN-CONTAINING PROTEIN"/>
    <property type="match status" value="1"/>
</dbReference>
<evidence type="ECO:0000313" key="6">
    <source>
        <dbReference type="Proteomes" id="UP000069906"/>
    </source>
</evidence>
<dbReference type="PANTHER" id="PTHR21530">
    <property type="entry name" value="PHEROMONE SHUTDOWN PROTEIN"/>
    <property type="match status" value="1"/>
</dbReference>
<dbReference type="CDD" id="cd14726">
    <property type="entry name" value="TraB_PrgY-like"/>
    <property type="match status" value="1"/>
</dbReference>
<keyword evidence="6" id="KW-1185">Reference proteome</keyword>
<dbReference type="Proteomes" id="UP000069906">
    <property type="component" value="Chromosome"/>
</dbReference>
<dbReference type="EMBL" id="CP011564">
    <property type="protein sequence ID" value="ALG82386.1"/>
    <property type="molecule type" value="Genomic_DNA"/>
</dbReference>
<feature type="region of interest" description="Disordered" evidence="1">
    <location>
        <begin position="1"/>
        <end position="26"/>
    </location>
</feature>
<reference evidence="5" key="2">
    <citation type="submission" date="2015-05" db="EMBL/GenBank/DDBJ databases">
        <title>Complete genome sequence of Halanaeroarchaeum sulfurireducens type strain M27-SA2, a sulfate-reducer haloarchaeon from marine anoxic lake Medee.</title>
        <authorList>
            <person name="Messina E."/>
            <person name="Kublanov I.V."/>
            <person name="Toshchakov S."/>
            <person name="Arcadi E."/>
            <person name="La Spada G."/>
            <person name="La Cono V."/>
            <person name="Yakimov M.M."/>
        </authorList>
    </citation>
    <scope>NUCLEOTIDE SEQUENCE [LARGE SCALE GENOMIC DNA]</scope>
    <source>
        <strain evidence="5">M27-SA2</strain>
    </source>
</reference>
<proteinExistence type="predicted"/>
<protein>
    <submittedName>
        <fullName evidence="3">TraB family protein</fullName>
    </submittedName>
</protein>
<dbReference type="EMBL" id="CP008874">
    <property type="protein sequence ID" value="AKH97992.1"/>
    <property type="molecule type" value="Genomic_DNA"/>
</dbReference>
<dbReference type="InterPro" id="IPR005230">
    <property type="entry name" value="TraB_bac"/>
</dbReference>
<feature type="transmembrane region" description="Helical" evidence="2">
    <location>
        <begin position="278"/>
        <end position="301"/>
    </location>
</feature>
<evidence type="ECO:0000313" key="3">
    <source>
        <dbReference type="EMBL" id="AKH97992.1"/>
    </source>
</evidence>
<dbReference type="HOGENOM" id="CLU_032780_1_0_2"/>
<feature type="transmembrane region" description="Helical" evidence="2">
    <location>
        <begin position="371"/>
        <end position="397"/>
    </location>
</feature>
<accession>A0A0F7PB95</accession>
<keyword evidence="2" id="KW-0472">Membrane</keyword>
<reference evidence="4 5" key="3">
    <citation type="journal article" date="2016" name="Stand. Genomic Sci.">
        <title>Complete genome sequence of 'Halanaeroarchaeum sulfurireducens' M27-SA2, a sulfur-reducing and acetate-oxidizing haloarchaeon from the deep-sea hypersaline anoxic lake Medee.</title>
        <authorList>
            <person name="Messina E."/>
            <person name="Sorokin D.Y."/>
            <person name="Kublanov I.V."/>
            <person name="Toshchakov S."/>
            <person name="Lopatina A."/>
            <person name="Arcadi E."/>
            <person name="Smedile F."/>
            <person name="La Spada G."/>
            <person name="La Cono V."/>
            <person name="Yakimov M.M."/>
        </authorList>
    </citation>
    <scope>NUCLEOTIDE SEQUENCE [LARGE SCALE GENOMIC DNA]</scope>
    <source>
        <strain evidence="4 5">M27-SA2</strain>
    </source>
</reference>
<keyword evidence="2" id="KW-1133">Transmembrane helix</keyword>
<dbReference type="RefSeq" id="WP_050048695.1">
    <property type="nucleotide sequence ID" value="NZ_CP008874.1"/>
</dbReference>
<feature type="transmembrane region" description="Helical" evidence="2">
    <location>
        <begin position="313"/>
        <end position="333"/>
    </location>
</feature>
<dbReference type="KEGG" id="hsu:HLASF_1513"/>
<dbReference type="STRING" id="1604004.HLASA_1500"/>